<dbReference type="AlphaFoldDB" id="A0A0D8XTU4"/>
<feature type="domain" description="Proteasome activator complex subunit 4-like HEAT repeat-like" evidence="1">
    <location>
        <begin position="182"/>
        <end position="335"/>
    </location>
</feature>
<organism evidence="2 3">
    <name type="scientific">Dictyocaulus viviparus</name>
    <name type="common">Bovine lungworm</name>
    <dbReference type="NCBI Taxonomy" id="29172"/>
    <lineage>
        <taxon>Eukaryota</taxon>
        <taxon>Metazoa</taxon>
        <taxon>Ecdysozoa</taxon>
        <taxon>Nematoda</taxon>
        <taxon>Chromadorea</taxon>
        <taxon>Rhabditida</taxon>
        <taxon>Rhabditina</taxon>
        <taxon>Rhabditomorpha</taxon>
        <taxon>Strongyloidea</taxon>
        <taxon>Metastrongylidae</taxon>
        <taxon>Dictyocaulus</taxon>
    </lineage>
</organism>
<dbReference type="EMBL" id="KN716287">
    <property type="protein sequence ID" value="KJH47945.1"/>
    <property type="molecule type" value="Genomic_DNA"/>
</dbReference>
<reference evidence="2 3" key="1">
    <citation type="submission" date="2013-11" db="EMBL/GenBank/DDBJ databases">
        <title>Draft genome of the bovine lungworm Dictyocaulus viviparus.</title>
        <authorList>
            <person name="Mitreva M."/>
        </authorList>
    </citation>
    <scope>NUCLEOTIDE SEQUENCE [LARGE SCALE GENOMIC DNA]</scope>
    <source>
        <strain evidence="2 3">HannoverDv2000</strain>
    </source>
</reference>
<reference evidence="3" key="2">
    <citation type="journal article" date="2016" name="Sci. Rep.">
        <title>Dictyocaulus viviparus genome, variome and transcriptome elucidate lungworm biology and support future intervention.</title>
        <authorList>
            <person name="McNulty S.N."/>
            <person name="Strube C."/>
            <person name="Rosa B.A."/>
            <person name="Martin J.C."/>
            <person name="Tyagi R."/>
            <person name="Choi Y.J."/>
            <person name="Wang Q."/>
            <person name="Hallsworth Pepin K."/>
            <person name="Zhang X."/>
            <person name="Ozersky P."/>
            <person name="Wilson R.K."/>
            <person name="Sternberg P.W."/>
            <person name="Gasser R.B."/>
            <person name="Mitreva M."/>
        </authorList>
    </citation>
    <scope>NUCLEOTIDE SEQUENCE [LARGE SCALE GENOMIC DNA]</scope>
    <source>
        <strain evidence="3">HannoverDv2000</strain>
    </source>
</reference>
<dbReference type="Pfam" id="PF23096">
    <property type="entry name" value="HEAT_PSME4"/>
    <property type="match status" value="1"/>
</dbReference>
<sequence>MRMSSQAMDYPDVIELYDYLWNDIGKMKKPVRKHYDCAKLNEFSMEWLKILPKNHEWAKFKQEKILEYTKQERALLKDDNKKLVSHVVNVLGFLETSYFIDSEIDESYSVILYMSLAVNVAADMPIRCQESRSDSSDSQREQGTLVRTLLALFSRKDLLHTRIKLCRAMLWRCQKEKCGLETIKILVGKLVDDEEYLRERSADELSFWLKKNKPKTIRMTWSSPKKPVSQFLQCGLRMDNLPLAYDSQNLPTTEEKWNKTVFFSKPFGSYEWPSSIDVVTYASNPQLNRKALNNCEAAIVTAFEDETFYDKWIELLLVEKNDSKDVNSNTVWMIKHCDPCDPRSVNQRLMRI</sequence>
<evidence type="ECO:0000313" key="3">
    <source>
        <dbReference type="Proteomes" id="UP000053766"/>
    </source>
</evidence>
<evidence type="ECO:0000313" key="2">
    <source>
        <dbReference type="EMBL" id="KJH47945.1"/>
    </source>
</evidence>
<proteinExistence type="predicted"/>
<dbReference type="Proteomes" id="UP000053766">
    <property type="component" value="Unassembled WGS sequence"/>
</dbReference>
<dbReference type="STRING" id="29172.A0A0D8XTU4"/>
<accession>A0A0D8XTU4</accession>
<dbReference type="InterPro" id="IPR055455">
    <property type="entry name" value="HEAT_PSME4"/>
</dbReference>
<evidence type="ECO:0000259" key="1">
    <source>
        <dbReference type="Pfam" id="PF23096"/>
    </source>
</evidence>
<gene>
    <name evidence="2" type="ORF">DICVIV_05965</name>
</gene>
<name>A0A0D8XTU4_DICVI</name>
<protein>
    <recommendedName>
        <fullName evidence="1">Proteasome activator complex subunit 4-like HEAT repeat-like domain-containing protein</fullName>
    </recommendedName>
</protein>
<dbReference type="OrthoDB" id="5829623at2759"/>
<keyword evidence="3" id="KW-1185">Reference proteome</keyword>